<name>A0ABT4KLV2_9HYPH</name>
<gene>
    <name evidence="2" type="ORF">O3W52_23605</name>
</gene>
<evidence type="ECO:0000313" key="2">
    <source>
        <dbReference type="EMBL" id="MCZ4092942.1"/>
    </source>
</evidence>
<dbReference type="Proteomes" id="UP001079430">
    <property type="component" value="Unassembled WGS sequence"/>
</dbReference>
<organism evidence="2 3">
    <name type="scientific">Sinorhizobium psoraleae</name>
    <dbReference type="NCBI Taxonomy" id="520838"/>
    <lineage>
        <taxon>Bacteria</taxon>
        <taxon>Pseudomonadati</taxon>
        <taxon>Pseudomonadota</taxon>
        <taxon>Alphaproteobacteria</taxon>
        <taxon>Hyphomicrobiales</taxon>
        <taxon>Rhizobiaceae</taxon>
        <taxon>Sinorhizobium/Ensifer group</taxon>
        <taxon>Sinorhizobium</taxon>
    </lineage>
</organism>
<evidence type="ECO:0000256" key="1">
    <source>
        <dbReference type="SAM" id="MobiDB-lite"/>
    </source>
</evidence>
<reference evidence="2" key="1">
    <citation type="submission" date="2022-10" db="EMBL/GenBank/DDBJ databases">
        <title>Whole genome sequencing of three plant growth promoting bacteria isolated from Vachellia tortilis subsp. raddiana in Morocco.</title>
        <authorList>
            <person name="Hnini M."/>
            <person name="Zouagui R."/>
            <person name="Zouagui H."/>
            <person name="Chemao Elfihri M.-W."/>
            <person name="Ibrahimi A."/>
            <person name="Sbabou L."/>
            <person name="Aurag J."/>
        </authorList>
    </citation>
    <scope>NUCLEOTIDE SEQUENCE</scope>
    <source>
        <strain evidence="2">LMR678</strain>
    </source>
</reference>
<sequence length="154" mass="16145">MAKSDFRQHKITLCTDCRFTGGPCRPGAELLAQLNRSVCALGKPLDRDFAIAGTVAMTTCTRPCTIAFQATGKATYLFGDISPEENIDDLVSFAATLAKGQGSVLPSTGRDGQSEQGAQLIPSFPHPGFGPGGKGLSRIPAALLVSEETAGRFQ</sequence>
<dbReference type="RefSeq" id="WP_269283916.1">
    <property type="nucleotide sequence ID" value="NZ_JAPVOI010000004.1"/>
</dbReference>
<dbReference type="EMBL" id="JAPVOI010000004">
    <property type="protein sequence ID" value="MCZ4092942.1"/>
    <property type="molecule type" value="Genomic_DNA"/>
</dbReference>
<comment type="caution">
    <text evidence="2">The sequence shown here is derived from an EMBL/GenBank/DDBJ whole genome shotgun (WGS) entry which is preliminary data.</text>
</comment>
<dbReference type="Pfam" id="PF07845">
    <property type="entry name" value="DUF1636"/>
    <property type="match status" value="1"/>
</dbReference>
<protein>
    <submittedName>
        <fullName evidence="2">DUF1636 family protein</fullName>
    </submittedName>
</protein>
<feature type="compositionally biased region" description="Polar residues" evidence="1">
    <location>
        <begin position="104"/>
        <end position="117"/>
    </location>
</feature>
<feature type="region of interest" description="Disordered" evidence="1">
    <location>
        <begin position="104"/>
        <end position="126"/>
    </location>
</feature>
<proteinExistence type="predicted"/>
<keyword evidence="3" id="KW-1185">Reference proteome</keyword>
<evidence type="ECO:0000313" key="3">
    <source>
        <dbReference type="Proteomes" id="UP001079430"/>
    </source>
</evidence>
<dbReference type="InterPro" id="IPR012863">
    <property type="entry name" value="DUF1636"/>
</dbReference>
<accession>A0ABT4KLV2</accession>